<dbReference type="AlphaFoldDB" id="A0A8J7WCZ1"/>
<dbReference type="Pfam" id="PF11164">
    <property type="entry name" value="DUF2948"/>
    <property type="match status" value="1"/>
</dbReference>
<accession>A0A8J7WCZ1</accession>
<comment type="caution">
    <text evidence="1">The sequence shown here is derived from an EMBL/GenBank/DDBJ whole genome shotgun (WGS) entry which is preliminary data.</text>
</comment>
<name>A0A8J7WCZ1_9RHOB</name>
<sequence>MTRDATFEDGAERPLNLGALDADDLRVISALVQDAVLPASEIAWQPKKRRLGLLLNRLRRERLGGTVERVRSLLVIDNVLRVSSQGIDRRDPDTVLSVLSVGFEAADSPRGHVTLILAGDGALRAEVEALDVTLRDVTRPYMAPSGKMPDHEV</sequence>
<keyword evidence="2" id="KW-1185">Reference proteome</keyword>
<reference evidence="1" key="1">
    <citation type="submission" date="2021-04" db="EMBL/GenBank/DDBJ databases">
        <authorList>
            <person name="Yoon J."/>
        </authorList>
    </citation>
    <scope>NUCLEOTIDE SEQUENCE</scope>
    <source>
        <strain evidence="1">KMU-90</strain>
    </source>
</reference>
<evidence type="ECO:0000313" key="1">
    <source>
        <dbReference type="EMBL" id="MBS0123101.1"/>
    </source>
</evidence>
<evidence type="ECO:0000313" key="2">
    <source>
        <dbReference type="Proteomes" id="UP000681356"/>
    </source>
</evidence>
<dbReference type="InterPro" id="IPR021335">
    <property type="entry name" value="DUF2948"/>
</dbReference>
<organism evidence="1 2">
    <name type="scientific">Thetidibacter halocola</name>
    <dbReference type="NCBI Taxonomy" id="2827239"/>
    <lineage>
        <taxon>Bacteria</taxon>
        <taxon>Pseudomonadati</taxon>
        <taxon>Pseudomonadota</taxon>
        <taxon>Alphaproteobacteria</taxon>
        <taxon>Rhodobacterales</taxon>
        <taxon>Roseobacteraceae</taxon>
        <taxon>Thetidibacter</taxon>
    </lineage>
</organism>
<dbReference type="Proteomes" id="UP000681356">
    <property type="component" value="Unassembled WGS sequence"/>
</dbReference>
<protein>
    <submittedName>
        <fullName evidence="1">DUF2948 family protein</fullName>
    </submittedName>
</protein>
<dbReference type="EMBL" id="JAGTUU010000001">
    <property type="protein sequence ID" value="MBS0123101.1"/>
    <property type="molecule type" value="Genomic_DNA"/>
</dbReference>
<proteinExistence type="predicted"/>
<dbReference type="RefSeq" id="WP_212535060.1">
    <property type="nucleotide sequence ID" value="NZ_JAGTUU010000001.1"/>
</dbReference>
<gene>
    <name evidence="1" type="ORF">KB874_03050</name>
</gene>